<dbReference type="InterPro" id="IPR016181">
    <property type="entry name" value="Acyl_CoA_acyltransferase"/>
</dbReference>
<protein>
    <recommendedName>
        <fullName evidence="1">BioF2-like acetyltransferase domain-containing protein</fullName>
    </recommendedName>
</protein>
<dbReference type="EMBL" id="CP000083">
    <property type="protein sequence ID" value="AAZ23968.1"/>
    <property type="molecule type" value="Genomic_DNA"/>
</dbReference>
<dbReference type="Gene3D" id="3.40.630.30">
    <property type="match status" value="1"/>
</dbReference>
<gene>
    <name evidence="2" type="ordered locus">CPS_5003</name>
</gene>
<name>Q47U81_COLP3</name>
<proteinExistence type="predicted"/>
<dbReference type="STRING" id="167879.CPS_5003"/>
<dbReference type="AlphaFoldDB" id="Q47U81"/>
<accession>Q47U81</accession>
<sequence>MLNARINQSIKCNQVRIHNVADKITWAELTKIEQLLKIIPQWEKLIKIQTTSKIFNSTSWVASWLETFWQKNWQLNVLIAWCDDELIAIVPLYYQQNNSILPMKVLYPLGQGEAEAQEISTEYTDILINEKFQEHLLPKIQQWILNLKADQLHWHALLHNSSTRNILADYEQTKSNEATRYIVNGLNWSLENLSKNMRSRYRRGLNQLDKLNATIDWVEQSDFDQYWQLMKKLHQKRWQGKNAKGAFCSDEFNQFHAKFREKSPKNIAMSAIWVNDTPIAIHYYFSDATTLYFYQSGWNESEYSHLSPGLILHLWTIENNNKPYYDFMMGKKKDSYKAKFATLQQPMYNITLTFSPIKLLFYSVFEKIKVKYLSA</sequence>
<dbReference type="InterPro" id="IPR038740">
    <property type="entry name" value="BioF2-like_GNAT_dom"/>
</dbReference>
<dbReference type="HOGENOM" id="CLU_737139_0_0_6"/>
<organism evidence="2 3">
    <name type="scientific">Colwellia psychrerythraea (strain 34H / ATCC BAA-681)</name>
    <name type="common">Vibrio psychroerythus</name>
    <dbReference type="NCBI Taxonomy" id="167879"/>
    <lineage>
        <taxon>Bacteria</taxon>
        <taxon>Pseudomonadati</taxon>
        <taxon>Pseudomonadota</taxon>
        <taxon>Gammaproteobacteria</taxon>
        <taxon>Alteromonadales</taxon>
        <taxon>Colwelliaceae</taxon>
        <taxon>Colwellia</taxon>
    </lineage>
</organism>
<dbReference type="Pfam" id="PF13480">
    <property type="entry name" value="Acetyltransf_6"/>
    <property type="match status" value="1"/>
</dbReference>
<dbReference type="KEGG" id="cps:CPS_5003"/>
<dbReference type="SUPFAM" id="SSF55729">
    <property type="entry name" value="Acyl-CoA N-acyltransferases (Nat)"/>
    <property type="match status" value="1"/>
</dbReference>
<evidence type="ECO:0000259" key="1">
    <source>
        <dbReference type="Pfam" id="PF13480"/>
    </source>
</evidence>
<reference evidence="2" key="1">
    <citation type="journal article" date="2005" name="Proc. Natl. Acad. Sci. U.S.A.">
        <title>The psychrophilic lifestyle as revealed by the genome sequence of Colwellia psychrerythraea 34H through genomic and proteomic analyses.</title>
        <authorList>
            <person name="Methe B.A."/>
            <person name="Nelson K.E."/>
            <person name="Deming J.W."/>
            <person name="Momen B."/>
            <person name="Melamud E."/>
            <person name="Zhang X."/>
            <person name="Moult J."/>
            <person name="Madupu R."/>
            <person name="Nelson W.C."/>
            <person name="Dodson R.J."/>
            <person name="Brinkac L.M."/>
            <person name="Daugherty S.C."/>
            <person name="Durkin A.S."/>
            <person name="DeBoy R.T."/>
            <person name="Kolonay J.F."/>
            <person name="Sullivan S.A."/>
            <person name="Zhou L."/>
            <person name="Davidsen T.M."/>
            <person name="Wu M."/>
            <person name="Huston A.L."/>
            <person name="Lewis M."/>
            <person name="Weaver B."/>
            <person name="Weidman J.F."/>
            <person name="Khouri H."/>
            <person name="Utterback T.R."/>
            <person name="Feldblyum T.V."/>
            <person name="Fraser C.M."/>
        </authorList>
    </citation>
    <scope>NUCLEOTIDE SEQUENCE [LARGE SCALE GENOMIC DNA]</scope>
    <source>
        <strain evidence="2">34H</strain>
    </source>
</reference>
<evidence type="ECO:0000313" key="2">
    <source>
        <dbReference type="EMBL" id="AAZ23968.1"/>
    </source>
</evidence>
<dbReference type="Proteomes" id="UP000000547">
    <property type="component" value="Chromosome"/>
</dbReference>
<feature type="domain" description="BioF2-like acetyltransferase" evidence="1">
    <location>
        <begin position="196"/>
        <end position="337"/>
    </location>
</feature>
<evidence type="ECO:0000313" key="3">
    <source>
        <dbReference type="Proteomes" id="UP000000547"/>
    </source>
</evidence>